<sequence length="1061" mass="116178">MLALGSLRQFFLKWVYMAFLVCLLFGLGESEQSCHPADLSALKEFAGNLTAGSAITSWKSDQLCCQWDGIVCESVGGYDGSSSNRVTELILSNAGLGGSIPQSLGRLDRLRWLDLSHNQLRGELPPGISSLKMLEVLDLSYNFLSGPVVGALSGLVSIKSLNLSSNKFTGDLVDLGALPDLLVLNISNNTFSGRLSPNACSCLSDSIRILDLSVNLLSGELEFLENCSRSLQQLKLDTNSLSGHLPDFLYSLSSLELLSVSSNILSGRLSEDLSKLSGLKSLDASGNHFSGVLPNIFGNLTRLEQFIAHSNSFSGPLPSTLSLCSDLRVLDVRNNSLTGPIDLDFSRLPHLCVLDVATNHFRGPLPESLSSCQELRVLSVAKNGLGGEIPEGFGNLRSLSFLSLSNNSFVNLSRALSVLEHCNNLSTLILTKNFHGEEIPQSVDGFDSLTVLALGNCALKGHLPLWLLNCKKLQVLDLSWNRLDGDIPPWIGQMENLFYLDFSNNSIAGEIPKSLTELRSLIYTNSPSSGLTSAGIPLYVKRNQSANGLQYNQISSFPPSIYLSNNRISGRLWPEIGRLKELHVLDLSRNNISGSIPSSFSDMENLEVMDLSNNNLVGAIPPSLNRLTFLSRFSVANNNLEGSIPRGGQFSSFPNSSFEGNPGLYMDSSRGVGAAGSGNLTHSDSPSRHRINKFGRSSLIVITVSLALGFFLLLAVIMVRISRRDVHDHMDVLNEELGMPHRLPEVLESSKLILFQNSNCKDLTVGDLLKSTSNFNQANIIGCGGFGLVYKASLPNGTKAAIKRLSGDCGQAEREFQAEVEALSRAQHKNLVSLQGYCRHGDERLLVYSYMENGSLDYWLHENEEGSSILHWDVRLKIAQGAARGLAYLHKVCEPSIVHRDIKSSNILLDEKFEAHLADFGLSRLLRPYDTHVTTDLVGTLGYIPPEYSQTLMATFRGDVYSFGVVLLELLTRRRPVEVCKGKNCRDLVSWVYQMRSEKKDGEVIDASIWGNKDHEKEVLEVLSIACTCTEPDPRRRPGIEQVVSWLEGVGFEGSLQSQTS</sequence>
<comment type="similarity">
    <text evidence="4">Belongs to the RLP family.</text>
</comment>
<keyword evidence="9" id="KW-0808">Transferase</keyword>
<dbReference type="PANTHER" id="PTHR48056">
    <property type="entry name" value="LRR RECEPTOR-LIKE SERINE/THREONINE-PROTEIN KINASE-RELATED"/>
    <property type="match status" value="1"/>
</dbReference>
<evidence type="ECO:0000256" key="6">
    <source>
        <dbReference type="ARBA" id="ARBA00022475"/>
    </source>
</evidence>
<evidence type="ECO:0000256" key="24">
    <source>
        <dbReference type="SAM" id="SignalP"/>
    </source>
</evidence>
<evidence type="ECO:0000256" key="2">
    <source>
        <dbReference type="ARBA" id="ARBA00004236"/>
    </source>
</evidence>
<dbReference type="FunFam" id="1.10.510.10:FF:000309">
    <property type="entry name" value="Leucine-rich repeat receptor-like protein kinase"/>
    <property type="match status" value="1"/>
</dbReference>
<dbReference type="InterPro" id="IPR000719">
    <property type="entry name" value="Prot_kinase_dom"/>
</dbReference>
<evidence type="ECO:0000256" key="7">
    <source>
        <dbReference type="ARBA" id="ARBA00022527"/>
    </source>
</evidence>
<dbReference type="InterPro" id="IPR032675">
    <property type="entry name" value="LRR_dom_sf"/>
</dbReference>
<feature type="domain" description="Protein kinase" evidence="25">
    <location>
        <begin position="775"/>
        <end position="1047"/>
    </location>
</feature>
<gene>
    <name evidence="26" type="ORF">SAY87_005112</name>
</gene>
<evidence type="ECO:0000256" key="23">
    <source>
        <dbReference type="SAM" id="Phobius"/>
    </source>
</evidence>
<dbReference type="GO" id="GO:0004674">
    <property type="term" value="F:protein serine/threonine kinase activity"/>
    <property type="evidence" value="ECO:0007669"/>
    <property type="project" value="UniProtKB-KW"/>
</dbReference>
<dbReference type="Gene3D" id="1.10.510.10">
    <property type="entry name" value="Transferase(Phosphotransferase) domain 1"/>
    <property type="match status" value="1"/>
</dbReference>
<keyword evidence="16 23" id="KW-1133">Transmembrane helix</keyword>
<dbReference type="InterPro" id="IPR050647">
    <property type="entry name" value="Plant_LRR-RLKs"/>
</dbReference>
<comment type="catalytic activity">
    <reaction evidence="21">
        <text>L-seryl-[protein] + ATP = O-phospho-L-seryl-[protein] + ADP + H(+)</text>
        <dbReference type="Rhea" id="RHEA:17989"/>
        <dbReference type="Rhea" id="RHEA-COMP:9863"/>
        <dbReference type="Rhea" id="RHEA-COMP:11604"/>
        <dbReference type="ChEBI" id="CHEBI:15378"/>
        <dbReference type="ChEBI" id="CHEBI:29999"/>
        <dbReference type="ChEBI" id="CHEBI:30616"/>
        <dbReference type="ChEBI" id="CHEBI:83421"/>
        <dbReference type="ChEBI" id="CHEBI:456216"/>
        <dbReference type="EC" id="2.7.11.1"/>
    </reaction>
</comment>
<dbReference type="Pfam" id="PF23598">
    <property type="entry name" value="LRR_14"/>
    <property type="match status" value="1"/>
</dbReference>
<evidence type="ECO:0000256" key="12">
    <source>
        <dbReference type="ARBA" id="ARBA00022737"/>
    </source>
</evidence>
<protein>
    <recommendedName>
        <fullName evidence="5">non-specific serine/threonine protein kinase</fullName>
        <ecNumber evidence="5">2.7.11.1</ecNumber>
    </recommendedName>
</protein>
<dbReference type="SMART" id="SM00369">
    <property type="entry name" value="LRR_TYP"/>
    <property type="match status" value="9"/>
</dbReference>
<keyword evidence="8" id="KW-0433">Leucine-rich repeat</keyword>
<dbReference type="SMART" id="SM00220">
    <property type="entry name" value="S_TKc"/>
    <property type="match status" value="1"/>
</dbReference>
<comment type="subcellular location">
    <subcellularLocation>
        <location evidence="2">Cell membrane</location>
    </subcellularLocation>
    <subcellularLocation>
        <location evidence="1">Membrane</location>
        <topology evidence="1">Single-pass membrane protein</topology>
    </subcellularLocation>
</comment>
<dbReference type="SUPFAM" id="SSF52058">
    <property type="entry name" value="L domain-like"/>
    <property type="match status" value="2"/>
</dbReference>
<dbReference type="EMBL" id="JAXIOK010000017">
    <property type="protein sequence ID" value="KAK4751630.1"/>
    <property type="molecule type" value="Genomic_DNA"/>
</dbReference>
<accession>A0AAN7JQC1</accession>
<dbReference type="PROSITE" id="PS00108">
    <property type="entry name" value="PROTEIN_KINASE_ST"/>
    <property type="match status" value="1"/>
</dbReference>
<keyword evidence="6" id="KW-1003">Cell membrane</keyword>
<dbReference type="SUPFAM" id="SSF56112">
    <property type="entry name" value="Protein kinase-like (PK-like)"/>
    <property type="match status" value="1"/>
</dbReference>
<keyword evidence="18" id="KW-0675">Receptor</keyword>
<dbReference type="Pfam" id="PF00560">
    <property type="entry name" value="LRR_1"/>
    <property type="match status" value="4"/>
</dbReference>
<evidence type="ECO:0000256" key="9">
    <source>
        <dbReference type="ARBA" id="ARBA00022679"/>
    </source>
</evidence>
<evidence type="ECO:0000256" key="3">
    <source>
        <dbReference type="ARBA" id="ARBA00008684"/>
    </source>
</evidence>
<feature type="signal peptide" evidence="24">
    <location>
        <begin position="1"/>
        <end position="30"/>
    </location>
</feature>
<dbReference type="AlphaFoldDB" id="A0AAN7JQC1"/>
<dbReference type="SMART" id="SM00365">
    <property type="entry name" value="LRR_SD22"/>
    <property type="match status" value="7"/>
</dbReference>
<dbReference type="PRINTS" id="PR00019">
    <property type="entry name" value="LEURICHRPT"/>
</dbReference>
<keyword evidence="17 23" id="KW-0472">Membrane</keyword>
<dbReference type="InterPro" id="IPR003591">
    <property type="entry name" value="Leu-rich_rpt_typical-subtyp"/>
</dbReference>
<dbReference type="InterPro" id="IPR055414">
    <property type="entry name" value="LRR_R13L4/SHOC2-like"/>
</dbReference>
<evidence type="ECO:0000256" key="4">
    <source>
        <dbReference type="ARBA" id="ARBA00009592"/>
    </source>
</evidence>
<dbReference type="PROSITE" id="PS00107">
    <property type="entry name" value="PROTEIN_KINASE_ATP"/>
    <property type="match status" value="1"/>
</dbReference>
<dbReference type="GO" id="GO:0005886">
    <property type="term" value="C:plasma membrane"/>
    <property type="evidence" value="ECO:0007669"/>
    <property type="project" value="UniProtKB-SubCell"/>
</dbReference>
<comment type="catalytic activity">
    <reaction evidence="20">
        <text>L-threonyl-[protein] + ATP = O-phospho-L-threonyl-[protein] + ADP + H(+)</text>
        <dbReference type="Rhea" id="RHEA:46608"/>
        <dbReference type="Rhea" id="RHEA-COMP:11060"/>
        <dbReference type="Rhea" id="RHEA-COMP:11605"/>
        <dbReference type="ChEBI" id="CHEBI:15378"/>
        <dbReference type="ChEBI" id="CHEBI:30013"/>
        <dbReference type="ChEBI" id="CHEBI:30616"/>
        <dbReference type="ChEBI" id="CHEBI:61977"/>
        <dbReference type="ChEBI" id="CHEBI:456216"/>
        <dbReference type="EC" id="2.7.11.1"/>
    </reaction>
</comment>
<dbReference type="InterPro" id="IPR011009">
    <property type="entry name" value="Kinase-like_dom_sf"/>
</dbReference>
<dbReference type="InterPro" id="IPR008271">
    <property type="entry name" value="Ser/Thr_kinase_AS"/>
</dbReference>
<feature type="chain" id="PRO_5043021623" description="non-specific serine/threonine protein kinase" evidence="24">
    <location>
        <begin position="31"/>
        <end position="1061"/>
    </location>
</feature>
<evidence type="ECO:0000256" key="5">
    <source>
        <dbReference type="ARBA" id="ARBA00012513"/>
    </source>
</evidence>
<organism evidence="26 27">
    <name type="scientific">Trapa incisa</name>
    <dbReference type="NCBI Taxonomy" id="236973"/>
    <lineage>
        <taxon>Eukaryota</taxon>
        <taxon>Viridiplantae</taxon>
        <taxon>Streptophyta</taxon>
        <taxon>Embryophyta</taxon>
        <taxon>Tracheophyta</taxon>
        <taxon>Spermatophyta</taxon>
        <taxon>Magnoliopsida</taxon>
        <taxon>eudicotyledons</taxon>
        <taxon>Gunneridae</taxon>
        <taxon>Pentapetalae</taxon>
        <taxon>rosids</taxon>
        <taxon>malvids</taxon>
        <taxon>Myrtales</taxon>
        <taxon>Lythraceae</taxon>
        <taxon>Trapa</taxon>
    </lineage>
</organism>
<dbReference type="PROSITE" id="PS50011">
    <property type="entry name" value="PROTEIN_KINASE_DOM"/>
    <property type="match status" value="1"/>
</dbReference>
<dbReference type="Pfam" id="PF00069">
    <property type="entry name" value="Pkinase"/>
    <property type="match status" value="1"/>
</dbReference>
<dbReference type="FunFam" id="3.80.10.10:FF:000095">
    <property type="entry name" value="LRR receptor-like serine/threonine-protein kinase GSO1"/>
    <property type="match status" value="1"/>
</dbReference>
<keyword evidence="14" id="KW-0418">Kinase</keyword>
<evidence type="ECO:0000313" key="27">
    <source>
        <dbReference type="Proteomes" id="UP001345219"/>
    </source>
</evidence>
<feature type="binding site" evidence="22">
    <location>
        <position position="803"/>
    </location>
    <ligand>
        <name>ATP</name>
        <dbReference type="ChEBI" id="CHEBI:30616"/>
    </ligand>
</feature>
<evidence type="ECO:0000256" key="18">
    <source>
        <dbReference type="ARBA" id="ARBA00023170"/>
    </source>
</evidence>
<dbReference type="EC" id="2.7.11.1" evidence="5"/>
<evidence type="ECO:0000256" key="22">
    <source>
        <dbReference type="PROSITE-ProRule" id="PRU10141"/>
    </source>
</evidence>
<evidence type="ECO:0000259" key="25">
    <source>
        <dbReference type="PROSITE" id="PS50011"/>
    </source>
</evidence>
<evidence type="ECO:0000256" key="8">
    <source>
        <dbReference type="ARBA" id="ARBA00022614"/>
    </source>
</evidence>
<keyword evidence="15 22" id="KW-0067">ATP-binding</keyword>
<dbReference type="Proteomes" id="UP001345219">
    <property type="component" value="Chromosome 4"/>
</dbReference>
<dbReference type="PROSITE" id="PS51450">
    <property type="entry name" value="LRR"/>
    <property type="match status" value="1"/>
</dbReference>
<evidence type="ECO:0000256" key="17">
    <source>
        <dbReference type="ARBA" id="ARBA00023136"/>
    </source>
</evidence>
<reference evidence="26 27" key="1">
    <citation type="journal article" date="2023" name="Hortic Res">
        <title>Pangenome of water caltrop reveals structural variations and asymmetric subgenome divergence after allopolyploidization.</title>
        <authorList>
            <person name="Zhang X."/>
            <person name="Chen Y."/>
            <person name="Wang L."/>
            <person name="Yuan Y."/>
            <person name="Fang M."/>
            <person name="Shi L."/>
            <person name="Lu R."/>
            <person name="Comes H.P."/>
            <person name="Ma Y."/>
            <person name="Chen Y."/>
            <person name="Huang G."/>
            <person name="Zhou Y."/>
            <person name="Zheng Z."/>
            <person name="Qiu Y."/>
        </authorList>
    </citation>
    <scope>NUCLEOTIDE SEQUENCE [LARGE SCALE GENOMIC DNA]</scope>
    <source>
        <tissue evidence="26">Roots</tissue>
    </source>
</reference>
<evidence type="ECO:0000256" key="15">
    <source>
        <dbReference type="ARBA" id="ARBA00022840"/>
    </source>
</evidence>
<keyword evidence="19" id="KW-0325">Glycoprotein</keyword>
<dbReference type="PANTHER" id="PTHR48056:SF18">
    <property type="entry name" value="NON-SPECIFIC SERINE_THREONINE PROTEIN KINASE"/>
    <property type="match status" value="1"/>
</dbReference>
<dbReference type="InterPro" id="IPR001611">
    <property type="entry name" value="Leu-rich_rpt"/>
</dbReference>
<name>A0AAN7JQC1_9MYRT</name>
<dbReference type="InterPro" id="IPR013210">
    <property type="entry name" value="LRR_N_plant-typ"/>
</dbReference>
<dbReference type="Gene3D" id="3.30.200.20">
    <property type="entry name" value="Phosphorylase Kinase, domain 1"/>
    <property type="match status" value="1"/>
</dbReference>
<evidence type="ECO:0000313" key="26">
    <source>
        <dbReference type="EMBL" id="KAK4751630.1"/>
    </source>
</evidence>
<evidence type="ECO:0000256" key="11">
    <source>
        <dbReference type="ARBA" id="ARBA00022729"/>
    </source>
</evidence>
<dbReference type="FunFam" id="3.80.10.10:FF:000213">
    <property type="entry name" value="Tyrosine-sulfated glycopeptide receptor 1"/>
    <property type="match status" value="1"/>
</dbReference>
<dbReference type="FunFam" id="3.30.200.20:FF:000566">
    <property type="entry name" value="Phytosulfokine receptor 1"/>
    <property type="match status" value="1"/>
</dbReference>
<dbReference type="Pfam" id="PF13855">
    <property type="entry name" value="LRR_8"/>
    <property type="match status" value="1"/>
</dbReference>
<dbReference type="SUPFAM" id="SSF52047">
    <property type="entry name" value="RNI-like"/>
    <property type="match status" value="1"/>
</dbReference>
<keyword evidence="10 23" id="KW-0812">Transmembrane</keyword>
<feature type="transmembrane region" description="Helical" evidence="23">
    <location>
        <begin position="699"/>
        <end position="721"/>
    </location>
</feature>
<dbReference type="Pfam" id="PF08263">
    <property type="entry name" value="LRRNT_2"/>
    <property type="match status" value="1"/>
</dbReference>
<dbReference type="InterPro" id="IPR017441">
    <property type="entry name" value="Protein_kinase_ATP_BS"/>
</dbReference>
<evidence type="ECO:0000256" key="20">
    <source>
        <dbReference type="ARBA" id="ARBA00047899"/>
    </source>
</evidence>
<keyword evidence="7" id="KW-0723">Serine/threonine-protein kinase</keyword>
<evidence type="ECO:0000256" key="21">
    <source>
        <dbReference type="ARBA" id="ARBA00048679"/>
    </source>
</evidence>
<keyword evidence="12" id="KW-0677">Repeat</keyword>
<evidence type="ECO:0000256" key="10">
    <source>
        <dbReference type="ARBA" id="ARBA00022692"/>
    </source>
</evidence>
<evidence type="ECO:0000256" key="1">
    <source>
        <dbReference type="ARBA" id="ARBA00004167"/>
    </source>
</evidence>
<dbReference type="GO" id="GO:0033612">
    <property type="term" value="F:receptor serine/threonine kinase binding"/>
    <property type="evidence" value="ECO:0007669"/>
    <property type="project" value="TreeGrafter"/>
</dbReference>
<proteinExistence type="inferred from homology"/>
<keyword evidence="11 24" id="KW-0732">Signal</keyword>
<dbReference type="GO" id="GO:0005524">
    <property type="term" value="F:ATP binding"/>
    <property type="evidence" value="ECO:0007669"/>
    <property type="project" value="UniProtKB-UniRule"/>
</dbReference>
<evidence type="ECO:0000256" key="16">
    <source>
        <dbReference type="ARBA" id="ARBA00022989"/>
    </source>
</evidence>
<evidence type="ECO:0000256" key="13">
    <source>
        <dbReference type="ARBA" id="ARBA00022741"/>
    </source>
</evidence>
<keyword evidence="13 22" id="KW-0547">Nucleotide-binding</keyword>
<dbReference type="Gene3D" id="3.80.10.10">
    <property type="entry name" value="Ribonuclease Inhibitor"/>
    <property type="match status" value="3"/>
</dbReference>
<comment type="similarity">
    <text evidence="3">Belongs to the protein kinase superfamily. Ser/Thr protein kinase family.</text>
</comment>
<evidence type="ECO:0000256" key="19">
    <source>
        <dbReference type="ARBA" id="ARBA00023180"/>
    </source>
</evidence>
<keyword evidence="27" id="KW-1185">Reference proteome</keyword>
<evidence type="ECO:0000256" key="14">
    <source>
        <dbReference type="ARBA" id="ARBA00022777"/>
    </source>
</evidence>
<comment type="caution">
    <text evidence="26">The sequence shown here is derived from an EMBL/GenBank/DDBJ whole genome shotgun (WGS) entry which is preliminary data.</text>
</comment>